<comment type="caution">
    <text evidence="5">The sequence shown here is derived from an EMBL/GenBank/DDBJ whole genome shotgun (WGS) entry which is preliminary data.</text>
</comment>
<evidence type="ECO:0000259" key="4">
    <source>
        <dbReference type="PROSITE" id="PS01124"/>
    </source>
</evidence>
<dbReference type="AlphaFoldDB" id="A0A927BSD8"/>
<dbReference type="Gene3D" id="1.10.10.60">
    <property type="entry name" value="Homeodomain-like"/>
    <property type="match status" value="2"/>
</dbReference>
<sequence>MRTPDVTCRWNAEIAAKLDGFPVHVQCRDRIAATTWHRQPGIEIHLVHEGAATFYAANGETLQQARQLIIHDASMPHRFVAETAPTYRRSVLCILPESDRGVASRESADLRELLPTGNSQYALDGRAYAHLADAMAAIANEMTQRRAGWRQMTYSHLLHALVTIHRLPSEAPPPNHSSLVRQCAAYVRDHLEDDLSLRRMSSLFAVGEEQLIRLFQKELGTSFHQYVLHVKIEKSKRLLCDCPELSLVDVALSCGFSSSSHFSRAFHQRCGTPPSAYRRDARGM</sequence>
<keyword evidence="6" id="KW-1185">Reference proteome</keyword>
<keyword evidence="2" id="KW-0238">DNA-binding</keyword>
<feature type="domain" description="HTH araC/xylS-type" evidence="4">
    <location>
        <begin position="181"/>
        <end position="280"/>
    </location>
</feature>
<protein>
    <submittedName>
        <fullName evidence="5">Helix-turn-helix domain-containing protein</fullName>
    </submittedName>
</protein>
<dbReference type="InterPro" id="IPR003313">
    <property type="entry name" value="AraC-bd"/>
</dbReference>
<evidence type="ECO:0000313" key="6">
    <source>
        <dbReference type="Proteomes" id="UP000621560"/>
    </source>
</evidence>
<keyword evidence="1" id="KW-0805">Transcription regulation</keyword>
<evidence type="ECO:0000313" key="5">
    <source>
        <dbReference type="EMBL" id="MBD2845046.1"/>
    </source>
</evidence>
<dbReference type="EMBL" id="JACXIZ010000013">
    <property type="protein sequence ID" value="MBD2845046.1"/>
    <property type="molecule type" value="Genomic_DNA"/>
</dbReference>
<dbReference type="PROSITE" id="PS01124">
    <property type="entry name" value="HTH_ARAC_FAMILY_2"/>
    <property type="match status" value="1"/>
</dbReference>
<dbReference type="RefSeq" id="WP_190916255.1">
    <property type="nucleotide sequence ID" value="NZ_JACXIZ010000013.1"/>
</dbReference>
<gene>
    <name evidence="5" type="ORF">IDH44_07575</name>
</gene>
<dbReference type="InterPro" id="IPR009057">
    <property type="entry name" value="Homeodomain-like_sf"/>
</dbReference>
<dbReference type="GO" id="GO:0043565">
    <property type="term" value="F:sequence-specific DNA binding"/>
    <property type="evidence" value="ECO:0007669"/>
    <property type="project" value="InterPro"/>
</dbReference>
<reference evidence="5" key="1">
    <citation type="submission" date="2020-09" db="EMBL/GenBank/DDBJ databases">
        <title>A novel bacterium of genus Paenibacillus, isolated from South China Sea.</title>
        <authorList>
            <person name="Huang H."/>
            <person name="Mo K."/>
            <person name="Hu Y."/>
        </authorList>
    </citation>
    <scope>NUCLEOTIDE SEQUENCE</scope>
    <source>
        <strain evidence="5">IB182496</strain>
    </source>
</reference>
<proteinExistence type="predicted"/>
<accession>A0A927BSD8</accession>
<keyword evidence="3" id="KW-0804">Transcription</keyword>
<evidence type="ECO:0000256" key="2">
    <source>
        <dbReference type="ARBA" id="ARBA00023125"/>
    </source>
</evidence>
<organism evidence="5 6">
    <name type="scientific">Paenibacillus sabuli</name>
    <dbReference type="NCBI Taxonomy" id="2772509"/>
    <lineage>
        <taxon>Bacteria</taxon>
        <taxon>Bacillati</taxon>
        <taxon>Bacillota</taxon>
        <taxon>Bacilli</taxon>
        <taxon>Bacillales</taxon>
        <taxon>Paenibacillaceae</taxon>
        <taxon>Paenibacillus</taxon>
    </lineage>
</organism>
<dbReference type="PRINTS" id="PR00032">
    <property type="entry name" value="HTHARAC"/>
</dbReference>
<dbReference type="InterPro" id="IPR011051">
    <property type="entry name" value="RmlC_Cupin_sf"/>
</dbReference>
<dbReference type="Pfam" id="PF12833">
    <property type="entry name" value="HTH_18"/>
    <property type="match status" value="1"/>
</dbReference>
<dbReference type="GO" id="GO:0003700">
    <property type="term" value="F:DNA-binding transcription factor activity"/>
    <property type="evidence" value="ECO:0007669"/>
    <property type="project" value="InterPro"/>
</dbReference>
<evidence type="ECO:0000256" key="1">
    <source>
        <dbReference type="ARBA" id="ARBA00023015"/>
    </source>
</evidence>
<dbReference type="SUPFAM" id="SSF51182">
    <property type="entry name" value="RmlC-like cupins"/>
    <property type="match status" value="1"/>
</dbReference>
<dbReference type="InterPro" id="IPR020449">
    <property type="entry name" value="Tscrpt_reg_AraC-type_HTH"/>
</dbReference>
<dbReference type="PANTHER" id="PTHR46796">
    <property type="entry name" value="HTH-TYPE TRANSCRIPTIONAL ACTIVATOR RHAS-RELATED"/>
    <property type="match status" value="1"/>
</dbReference>
<dbReference type="PANTHER" id="PTHR46796:SF6">
    <property type="entry name" value="ARAC SUBFAMILY"/>
    <property type="match status" value="1"/>
</dbReference>
<dbReference type="InterPro" id="IPR050204">
    <property type="entry name" value="AraC_XylS_family_regulators"/>
</dbReference>
<name>A0A927BSD8_9BACL</name>
<dbReference type="SMART" id="SM00342">
    <property type="entry name" value="HTH_ARAC"/>
    <property type="match status" value="1"/>
</dbReference>
<dbReference type="InterPro" id="IPR018060">
    <property type="entry name" value="HTH_AraC"/>
</dbReference>
<evidence type="ECO:0000256" key="3">
    <source>
        <dbReference type="ARBA" id="ARBA00023163"/>
    </source>
</evidence>
<dbReference type="Pfam" id="PF02311">
    <property type="entry name" value="AraC_binding"/>
    <property type="match status" value="1"/>
</dbReference>
<dbReference type="SUPFAM" id="SSF46689">
    <property type="entry name" value="Homeodomain-like"/>
    <property type="match status" value="2"/>
</dbReference>
<dbReference type="Proteomes" id="UP000621560">
    <property type="component" value="Unassembled WGS sequence"/>
</dbReference>